<feature type="transmembrane region" description="Helical" evidence="2">
    <location>
        <begin position="95"/>
        <end position="114"/>
    </location>
</feature>
<keyword evidence="2" id="KW-0472">Membrane</keyword>
<proteinExistence type="predicted"/>
<sequence length="248" mass="26958">MSAHPPHRLARFPTWINRWLGYRESPPPKQPDPVIWLWSFIGSFGGLALLQAVFGQSSYFIDKGIPSIIASFGASTVLIYGAIDSPLAQPRALMGGHFLAALIGVCITKLFGLLHNPERLNELRWLAASLSTATTIVVMQITSTTHPPAGATALLAAVSQPAYDLGWYYLPVILLSSSLFLTVALITNNVQRRYPLYWFQPIVIMPAKVSPALDGTQVEPGHHHQSGSPTPTDSTLPPEKEADAATRV</sequence>
<organism evidence="4 5">
    <name type="scientific">Jaapia argillacea MUCL 33604</name>
    <dbReference type="NCBI Taxonomy" id="933084"/>
    <lineage>
        <taxon>Eukaryota</taxon>
        <taxon>Fungi</taxon>
        <taxon>Dikarya</taxon>
        <taxon>Basidiomycota</taxon>
        <taxon>Agaricomycotina</taxon>
        <taxon>Agaricomycetes</taxon>
        <taxon>Agaricomycetidae</taxon>
        <taxon>Jaapiales</taxon>
        <taxon>Jaapiaceae</taxon>
        <taxon>Jaapia</taxon>
    </lineage>
</organism>
<evidence type="ECO:0000313" key="5">
    <source>
        <dbReference type="Proteomes" id="UP000027265"/>
    </source>
</evidence>
<evidence type="ECO:0000259" key="3">
    <source>
        <dbReference type="Pfam" id="PF04982"/>
    </source>
</evidence>
<keyword evidence="2" id="KW-0812">Transmembrane</keyword>
<dbReference type="InterPro" id="IPR058581">
    <property type="entry name" value="TM_HPP"/>
</dbReference>
<keyword evidence="2" id="KW-1133">Transmembrane helix</keyword>
<dbReference type="AlphaFoldDB" id="A0A067PTC3"/>
<accession>A0A067PTC3</accession>
<dbReference type="Proteomes" id="UP000027265">
    <property type="component" value="Unassembled WGS sequence"/>
</dbReference>
<feature type="domain" description="HPP transmembrane region" evidence="3">
    <location>
        <begin position="29"/>
        <end position="195"/>
    </location>
</feature>
<evidence type="ECO:0000313" key="4">
    <source>
        <dbReference type="EMBL" id="KDQ57959.1"/>
    </source>
</evidence>
<gene>
    <name evidence="4" type="ORF">JAAARDRAFT_34776</name>
</gene>
<reference evidence="5" key="1">
    <citation type="journal article" date="2014" name="Proc. Natl. Acad. Sci. U.S.A.">
        <title>Extensive sampling of basidiomycete genomes demonstrates inadequacy of the white-rot/brown-rot paradigm for wood decay fungi.</title>
        <authorList>
            <person name="Riley R."/>
            <person name="Salamov A.A."/>
            <person name="Brown D.W."/>
            <person name="Nagy L.G."/>
            <person name="Floudas D."/>
            <person name="Held B.W."/>
            <person name="Levasseur A."/>
            <person name="Lombard V."/>
            <person name="Morin E."/>
            <person name="Otillar R."/>
            <person name="Lindquist E.A."/>
            <person name="Sun H."/>
            <person name="LaButti K.M."/>
            <person name="Schmutz J."/>
            <person name="Jabbour D."/>
            <person name="Luo H."/>
            <person name="Baker S.E."/>
            <person name="Pisabarro A.G."/>
            <person name="Walton J.D."/>
            <person name="Blanchette R.A."/>
            <person name="Henrissat B."/>
            <person name="Martin F."/>
            <person name="Cullen D."/>
            <person name="Hibbett D.S."/>
            <person name="Grigoriev I.V."/>
        </authorList>
    </citation>
    <scope>NUCLEOTIDE SEQUENCE [LARGE SCALE GENOMIC DNA]</scope>
    <source>
        <strain evidence="5">MUCL 33604</strain>
    </source>
</reference>
<dbReference type="OrthoDB" id="2016548at2759"/>
<keyword evidence="5" id="KW-1185">Reference proteome</keyword>
<evidence type="ECO:0000256" key="2">
    <source>
        <dbReference type="SAM" id="Phobius"/>
    </source>
</evidence>
<dbReference type="InterPro" id="IPR007065">
    <property type="entry name" value="HPP"/>
</dbReference>
<name>A0A067PTC3_9AGAM</name>
<feature type="transmembrane region" description="Helical" evidence="2">
    <location>
        <begin position="65"/>
        <end position="83"/>
    </location>
</feature>
<dbReference type="HOGENOM" id="CLU_040397_0_2_1"/>
<feature type="compositionally biased region" description="Polar residues" evidence="1">
    <location>
        <begin position="226"/>
        <end position="235"/>
    </location>
</feature>
<dbReference type="PANTHER" id="PTHR33741">
    <property type="entry name" value="TRANSMEMBRANE PROTEIN DDB_G0269096-RELATED"/>
    <property type="match status" value="1"/>
</dbReference>
<feature type="region of interest" description="Disordered" evidence="1">
    <location>
        <begin position="214"/>
        <end position="248"/>
    </location>
</feature>
<dbReference type="InParanoid" id="A0A067PTC3"/>
<feature type="compositionally biased region" description="Basic and acidic residues" evidence="1">
    <location>
        <begin position="238"/>
        <end position="248"/>
    </location>
</feature>
<feature type="transmembrane region" description="Helical" evidence="2">
    <location>
        <begin position="126"/>
        <end position="146"/>
    </location>
</feature>
<feature type="transmembrane region" description="Helical" evidence="2">
    <location>
        <begin position="35"/>
        <end position="53"/>
    </location>
</feature>
<feature type="transmembrane region" description="Helical" evidence="2">
    <location>
        <begin position="166"/>
        <end position="186"/>
    </location>
</feature>
<evidence type="ECO:0000256" key="1">
    <source>
        <dbReference type="SAM" id="MobiDB-lite"/>
    </source>
</evidence>
<dbReference type="STRING" id="933084.A0A067PTC3"/>
<protein>
    <recommendedName>
        <fullName evidence="3">HPP transmembrane region domain-containing protein</fullName>
    </recommendedName>
</protein>
<dbReference type="Pfam" id="PF04982">
    <property type="entry name" value="TM_HPP"/>
    <property type="match status" value="1"/>
</dbReference>
<dbReference type="EMBL" id="KL197718">
    <property type="protein sequence ID" value="KDQ57959.1"/>
    <property type="molecule type" value="Genomic_DNA"/>
</dbReference>
<dbReference type="PANTHER" id="PTHR33741:SF5">
    <property type="entry name" value="TRANSMEMBRANE PROTEIN DDB_G0269096-RELATED"/>
    <property type="match status" value="1"/>
</dbReference>